<reference evidence="2 3" key="1">
    <citation type="submission" date="2011-04" db="EMBL/GenBank/DDBJ databases">
        <title>The Genome Sequence of Clostridium citroniae WAL-19142.</title>
        <authorList>
            <consortium name="The Broad Institute Genome Sequencing Platform"/>
            <person name="Earl A."/>
            <person name="Ward D."/>
            <person name="Feldgarden M."/>
            <person name="Gevers D."/>
            <person name="Warren Y.A."/>
            <person name="Tyrrell K.L."/>
            <person name="Citron D.M."/>
            <person name="Goldstein E.J."/>
            <person name="Daigneault M."/>
            <person name="Allen-Vercoe E."/>
            <person name="Young S.K."/>
            <person name="Zeng Q."/>
            <person name="Gargeya S."/>
            <person name="Fitzgerald M."/>
            <person name="Haas B."/>
            <person name="Abouelleil A."/>
            <person name="Alvarado L."/>
            <person name="Arachchi H.M."/>
            <person name="Berlin A."/>
            <person name="Brown A."/>
            <person name="Chapman S.B."/>
            <person name="Chen Z."/>
            <person name="Dunbar C."/>
            <person name="Freedman E."/>
            <person name="Gearin G."/>
            <person name="Gellesch M."/>
            <person name="Goldberg J."/>
            <person name="Griggs A."/>
            <person name="Gujja S."/>
            <person name="Heilman E.R."/>
            <person name="Heiman D."/>
            <person name="Howarth C."/>
            <person name="Larson L."/>
            <person name="Lui A."/>
            <person name="MacDonald P.J."/>
            <person name="Mehta T."/>
            <person name="Montmayeur A."/>
            <person name="Murphy C."/>
            <person name="Neiman D."/>
            <person name="Pearson M."/>
            <person name="Priest M."/>
            <person name="Roberts A."/>
            <person name="Saif S."/>
            <person name="Shea T."/>
            <person name="Shenoy N."/>
            <person name="Sisk P."/>
            <person name="Stolte C."/>
            <person name="Sykes S."/>
            <person name="White J."/>
            <person name="Yandava C."/>
            <person name="Wortman J."/>
            <person name="Nusbaum C."/>
            <person name="Birren B."/>
        </authorList>
    </citation>
    <scope>NUCLEOTIDE SEQUENCE [LARGE SCALE GENOMIC DNA]</scope>
    <source>
        <strain evidence="2 3">WAL-19142</strain>
    </source>
</reference>
<dbReference type="AlphaFoldDB" id="A0A0J9BWM8"/>
<keyword evidence="1" id="KW-0472">Membrane</keyword>
<evidence type="ECO:0000313" key="2">
    <source>
        <dbReference type="EMBL" id="KMW17377.1"/>
    </source>
</evidence>
<keyword evidence="1" id="KW-0812">Transmembrane</keyword>
<dbReference type="EMBL" id="ADLK01000027">
    <property type="protein sequence ID" value="KMW17377.1"/>
    <property type="molecule type" value="Genomic_DNA"/>
</dbReference>
<dbReference type="RefSeq" id="WP_048930387.1">
    <property type="nucleotide sequence ID" value="NZ_KQ235880.1"/>
</dbReference>
<proteinExistence type="predicted"/>
<name>A0A0J9BWM8_9FIRM</name>
<accession>A0A0J9BWM8</accession>
<keyword evidence="1" id="KW-1133">Transmembrane helix</keyword>
<dbReference type="PATRIC" id="fig|742734.4.peg.3827"/>
<sequence>MKKHHERGRSRRRKKKALSRVFKIRAAAAAVCLTGLICLSGIYIVNRQSGDGGIATNDTAVNEATASEATASEVIARRGT</sequence>
<evidence type="ECO:0000256" key="1">
    <source>
        <dbReference type="SAM" id="Phobius"/>
    </source>
</evidence>
<evidence type="ECO:0000313" key="3">
    <source>
        <dbReference type="Proteomes" id="UP000037392"/>
    </source>
</evidence>
<protein>
    <submittedName>
        <fullName evidence="2">Uncharacterized protein</fullName>
    </submittedName>
</protein>
<organism evidence="2 3">
    <name type="scientific">[Clostridium] citroniae WAL-19142</name>
    <dbReference type="NCBI Taxonomy" id="742734"/>
    <lineage>
        <taxon>Bacteria</taxon>
        <taxon>Bacillati</taxon>
        <taxon>Bacillota</taxon>
        <taxon>Clostridia</taxon>
        <taxon>Lachnospirales</taxon>
        <taxon>Lachnospiraceae</taxon>
        <taxon>Enterocloster</taxon>
    </lineage>
</organism>
<gene>
    <name evidence="2" type="ORF">HMPREF9470_03566</name>
</gene>
<dbReference type="Proteomes" id="UP000037392">
    <property type="component" value="Unassembled WGS sequence"/>
</dbReference>
<comment type="caution">
    <text evidence="2">The sequence shown here is derived from an EMBL/GenBank/DDBJ whole genome shotgun (WGS) entry which is preliminary data.</text>
</comment>
<dbReference type="GeneID" id="93166222"/>
<feature type="transmembrane region" description="Helical" evidence="1">
    <location>
        <begin position="21"/>
        <end position="45"/>
    </location>
</feature>